<evidence type="ECO:0000256" key="1">
    <source>
        <dbReference type="SAM" id="MobiDB-lite"/>
    </source>
</evidence>
<dbReference type="EMBL" id="SZVO01000003">
    <property type="protein sequence ID" value="TKT92774.1"/>
    <property type="molecule type" value="Genomic_DNA"/>
</dbReference>
<feature type="compositionally biased region" description="Low complexity" evidence="1">
    <location>
        <begin position="991"/>
        <end position="1004"/>
    </location>
</feature>
<gene>
    <name evidence="2" type="ORF">FDK13_08195</name>
</gene>
<comment type="caution">
    <text evidence="2">The sequence shown here is derived from an EMBL/GenBank/DDBJ whole genome shotgun (WGS) entry which is preliminary data.</text>
</comment>
<feature type="compositionally biased region" description="Low complexity" evidence="1">
    <location>
        <begin position="306"/>
        <end position="318"/>
    </location>
</feature>
<reference evidence="2 3" key="1">
    <citation type="submission" date="2019-05" db="EMBL/GenBank/DDBJ databases">
        <title>Dyadobacter AR-3-8 sp. nov., isolated from arctic soil.</title>
        <authorList>
            <person name="Chaudhary D.K."/>
        </authorList>
    </citation>
    <scope>NUCLEOTIDE SEQUENCE [LARGE SCALE GENOMIC DNA]</scope>
    <source>
        <strain evidence="2 3">AR-3-8</strain>
    </source>
</reference>
<organism evidence="2 3">
    <name type="scientific">Dyadobacter frigoris</name>
    <dbReference type="NCBI Taxonomy" id="2576211"/>
    <lineage>
        <taxon>Bacteria</taxon>
        <taxon>Pseudomonadati</taxon>
        <taxon>Bacteroidota</taxon>
        <taxon>Cytophagia</taxon>
        <taxon>Cytophagales</taxon>
        <taxon>Spirosomataceae</taxon>
        <taxon>Dyadobacter</taxon>
    </lineage>
</organism>
<dbReference type="Proteomes" id="UP000304900">
    <property type="component" value="Unassembled WGS sequence"/>
</dbReference>
<feature type="compositionally biased region" description="Polar residues" evidence="1">
    <location>
        <begin position="978"/>
        <end position="990"/>
    </location>
</feature>
<protein>
    <submittedName>
        <fullName evidence="2">Uncharacterized protein</fullName>
    </submittedName>
</protein>
<proteinExistence type="predicted"/>
<dbReference type="AlphaFoldDB" id="A0A4U6DE63"/>
<evidence type="ECO:0000313" key="2">
    <source>
        <dbReference type="EMBL" id="TKT92774.1"/>
    </source>
</evidence>
<feature type="region of interest" description="Disordered" evidence="1">
    <location>
        <begin position="299"/>
        <end position="318"/>
    </location>
</feature>
<accession>A0A4U6DE63</accession>
<feature type="region of interest" description="Disordered" evidence="1">
    <location>
        <begin position="948"/>
        <end position="1021"/>
    </location>
</feature>
<evidence type="ECO:0000313" key="3">
    <source>
        <dbReference type="Proteomes" id="UP000304900"/>
    </source>
</evidence>
<dbReference type="OrthoDB" id="4312432at2"/>
<feature type="region of interest" description="Disordered" evidence="1">
    <location>
        <begin position="366"/>
        <end position="395"/>
    </location>
</feature>
<keyword evidence="3" id="KW-1185">Reference proteome</keyword>
<sequence>MKNITTSNSIADILSSKAENLSLTEVLSQEISSLNGVTDEMKAALEAINIKTVFDLGTSWVFANARQLLLNSQAGGGFNRIGKIPGNFLDNSFPTDIPIEKIGDADIKYLVGVGIVPATAIETSLGIKTIKELAFWQPAEVARLIVASSMGTNLGSIEDTAEELRPKFGEYPTHRVYYDTLVMLEMKGTPQVDTPIIDIKSKGGTLSLKAAIDQKGRFAQPAIGTILTFSQSWYSQGITLGQMVHSLGLAPGEVTRVAVIDWNRKTTGKQTEAIDEREKLDNQTTHSLATQEVQEAVANEMQEGGSKSSSSSSSTSASASMSVETGLLTSLFASGGASGNVQTASTDASAESSSWSVGHRDIAASMSKNINDKTEQHSNSARSRRASVVKEVSQSEHEQVSTRVVANYNHMHALTIQYYEVIQIYRTLVQLHKAERCLFLPMEIIDFEDEIVLERYRSTLARRALNSTAFDLLIDDTSSVTLTPTIDSNSLFVFNPSVASSVATNPVHSNLMFIKSLNLNLSESDNAKIDAFKSDFGEKVTPSISNVSAMQKPIWQSDTIANISRLIGKSILRPNDNKSLHLSDNTFLIRVTVKDIVPLQINLHNIQTGDNLISVLNMPSVVMEKPILLSEIDSIQIEKTKDSKQREGTVILTCSCNGSVFDVPVPVTLGNDIGLNDVIKLNTDREDRKRKTIKHLKENADYYSKVIYQNLDSAALTILFSQYKWGDRTLLELVDPKPVKVVGNYLILKAPTDRIENLREFENQPTDIQEWLSLIDKYNIKVGETSNERLVPIPTGGVFAEAVLGRSNSAEKLDITRFWNWQDSPIPILPTDIAPIQTSTRGQAEDLKATPLSSPVLNIVNPTTLPTGSDLGSILSAVSNGNMFRDMSGLAGTQGLVKAGMEGTLQAATESGQLTSANMKTQAQKAVSMAQIAADLAKSIVSAATGVPAGGGSSVQGISGDGAKINHAKNMDDRGVKNNISSNTDNTKTPDNSSSQNNDSANQSFGSGSGTNAPQGAGSFETDAFNKTNWGGLGTSGNQFYDKASDTGLQLASTSNKISLTAVFSFLEVVCLKQITGGDSDTIEIIRNKVKIRVFDIKTGESKSFGSSGYIGKQTLMFDIGDLVELKETDSLPDILLKEFSITKEDITSGKKEILYNDNYKFNFTFLYLDDATIA</sequence>
<dbReference type="RefSeq" id="WP_137339501.1">
    <property type="nucleotide sequence ID" value="NZ_BSQH01000002.1"/>
</dbReference>
<name>A0A4U6DE63_9BACT</name>